<reference evidence="3" key="1">
    <citation type="submission" date="2016-11" db="EMBL/GenBank/DDBJ databases">
        <authorList>
            <person name="Varghese N."/>
            <person name="Submissions S."/>
        </authorList>
    </citation>
    <scope>NUCLEOTIDE SEQUENCE [LARGE SCALE GENOMIC DNA]</scope>
    <source>
        <strain evidence="3">DSM 1811</strain>
    </source>
</reference>
<dbReference type="OrthoDB" id="9765926at2"/>
<evidence type="ECO:0000313" key="3">
    <source>
        <dbReference type="Proteomes" id="UP000184121"/>
    </source>
</evidence>
<dbReference type="EMBL" id="FRBY01000003">
    <property type="protein sequence ID" value="SHM17073.1"/>
    <property type="molecule type" value="Genomic_DNA"/>
</dbReference>
<dbReference type="STRING" id="29534.SAMN05444366_2599"/>
<protein>
    <submittedName>
        <fullName evidence="2">Gliding motility-associated C-terminal domain-containing protein</fullName>
    </submittedName>
</protein>
<organism evidence="2 3">
    <name type="scientific">Flavobacterium saccharophilum</name>
    <dbReference type="NCBI Taxonomy" id="29534"/>
    <lineage>
        <taxon>Bacteria</taxon>
        <taxon>Pseudomonadati</taxon>
        <taxon>Bacteroidota</taxon>
        <taxon>Flavobacteriia</taxon>
        <taxon>Flavobacteriales</taxon>
        <taxon>Flavobacteriaceae</taxon>
        <taxon>Flavobacterium</taxon>
    </lineage>
</organism>
<dbReference type="NCBIfam" id="TIGR04131">
    <property type="entry name" value="Bac_Flav_CTERM"/>
    <property type="match status" value="1"/>
</dbReference>
<name>A0A1M7GLB1_9FLAO</name>
<dbReference type="Proteomes" id="UP000184121">
    <property type="component" value="Unassembled WGS sequence"/>
</dbReference>
<dbReference type="InterPro" id="IPR049804">
    <property type="entry name" value="Choice_anch_L"/>
</dbReference>
<feature type="signal peptide" evidence="1">
    <location>
        <begin position="1"/>
        <end position="22"/>
    </location>
</feature>
<keyword evidence="3" id="KW-1185">Reference proteome</keyword>
<dbReference type="InterPro" id="IPR026341">
    <property type="entry name" value="T9SS_type_B"/>
</dbReference>
<keyword evidence="1" id="KW-0732">Signal</keyword>
<gene>
    <name evidence="2" type="ORF">SAMN05444366_2599</name>
</gene>
<accession>A0A1M7GLB1</accession>
<evidence type="ECO:0000256" key="1">
    <source>
        <dbReference type="SAM" id="SignalP"/>
    </source>
</evidence>
<feature type="chain" id="PRO_5013382717" evidence="1">
    <location>
        <begin position="23"/>
        <end position="783"/>
    </location>
</feature>
<dbReference type="AlphaFoldDB" id="A0A1M7GLB1"/>
<dbReference type="Pfam" id="PF13585">
    <property type="entry name" value="CHU_C"/>
    <property type="match status" value="1"/>
</dbReference>
<dbReference type="RefSeq" id="WP_072972964.1">
    <property type="nucleotide sequence ID" value="NZ_FRBY01000003.1"/>
</dbReference>
<proteinExistence type="predicted"/>
<dbReference type="NCBIfam" id="NF038133">
    <property type="entry name" value="choice_anch_L"/>
    <property type="match status" value="1"/>
</dbReference>
<sequence length="783" mass="85960">MNKVKSFLIVLFLCCLSGKINAQVITIDDQRSPQQLIENTLVNSSCASASNFSGSGDTFTPGKKSFAYFNNNGTSFPFNEGIVLVTSTAQSAVGPFLSDANEGAGDSPQWGNDSDLDAILSINSLNTTVLEFDFIAYTSLLSFNYIFASNEYQYNYPCQYSDGFAFLIKEAESTDPYKNLAVIPNTSIPVSSINIHPKIEPGTRPGGISYTGCEASNASYFNGLNTNTSPINYAGQTIVMTAQSTVITGKKYHVKLVIGDADVRYQNSAIFLEAGSFASKIVLGEDRTMATNNPACFKEKILLDSKLSPTDYTFKWYKKDNPATILGTNSTFEVTETGTYKVEATVISTTCILSGEIKIDYAPEISSTNTTVVQCDDNTDGISIFNLTKADNIVKNNDSEILNNGYYESLANAEAKTNPILTPDKYENKSPNQVVFARLENKYGCYKIAEVTLQISNTAVANQNPIITCDEDGIQDGFYQFDLNALATPQIVFGLPNGLTVQYYLTAIDAVTETSAVPNIFKNTTAFSQTIYARVVNGPDCYDITPITLVVNTFDPPNFEDESVILCKDGNIPLTVDPGFSSYSWNTDPTNNTNSLIAYDAGDYLVTVQDANGCKQTKTFKVILSEPATITGAVIKDFSANDNSVLLEYTGAGNYEFSIDGQDFQYDPMFNNVKPGIYNAIASDKNGCGPSNTFQVIVLDYPRYFTPNGDTYHDLWAIENSNLLPDYKIFIFDRYGKLLKQMNKSSTGWNGQFNGQELPSDDYWFTLTFDNGKNVKGHFSLKR</sequence>
<evidence type="ECO:0000313" key="2">
    <source>
        <dbReference type="EMBL" id="SHM17073.1"/>
    </source>
</evidence>